<dbReference type="FunFam" id="3.30.470.20:FF:000029">
    <property type="entry name" value="N5-carboxyaminoimidazole ribonucleotide synthase"/>
    <property type="match status" value="1"/>
</dbReference>
<dbReference type="InterPro" id="IPR011761">
    <property type="entry name" value="ATP-grasp"/>
</dbReference>
<evidence type="ECO:0000256" key="1">
    <source>
        <dbReference type="ARBA" id="ARBA00022598"/>
    </source>
</evidence>
<dbReference type="HAMAP" id="MF_01928">
    <property type="entry name" value="PurK"/>
    <property type="match status" value="1"/>
</dbReference>
<dbReference type="Pfam" id="PF17769">
    <property type="entry name" value="PurK_C"/>
    <property type="match status" value="1"/>
</dbReference>
<dbReference type="SUPFAM" id="SSF56059">
    <property type="entry name" value="Glutathione synthetase ATP-binding domain-like"/>
    <property type="match status" value="1"/>
</dbReference>
<dbReference type="FunFam" id="3.30.1490.20:FF:000015">
    <property type="entry name" value="N5-carboxyaminoimidazole ribonucleotide synthase"/>
    <property type="match status" value="1"/>
</dbReference>
<keyword evidence="3 5" id="KW-0658">Purine biosynthesis</keyword>
<dbReference type="Gene3D" id="3.30.1490.20">
    <property type="entry name" value="ATP-grasp fold, A domain"/>
    <property type="match status" value="1"/>
</dbReference>
<dbReference type="NCBIfam" id="NF004676">
    <property type="entry name" value="PRK06019.1-2"/>
    <property type="match status" value="1"/>
</dbReference>
<dbReference type="GO" id="GO:0006189">
    <property type="term" value="P:'de novo' IMP biosynthetic process"/>
    <property type="evidence" value="ECO:0007669"/>
    <property type="project" value="UniProtKB-UniRule"/>
</dbReference>
<proteinExistence type="inferred from homology"/>
<organism evidence="8 9">
    <name type="scientific">Thalassospira lucentensis</name>
    <dbReference type="NCBI Taxonomy" id="168935"/>
    <lineage>
        <taxon>Bacteria</taxon>
        <taxon>Pseudomonadati</taxon>
        <taxon>Pseudomonadota</taxon>
        <taxon>Alphaproteobacteria</taxon>
        <taxon>Rhodospirillales</taxon>
        <taxon>Thalassospiraceae</taxon>
        <taxon>Thalassospira</taxon>
    </lineage>
</organism>
<dbReference type="InterPro" id="IPR016185">
    <property type="entry name" value="PreATP-grasp_dom_sf"/>
</dbReference>
<comment type="catalytic activity">
    <reaction evidence="5 6">
        <text>5-amino-1-(5-phospho-beta-D-ribosyl)imidazole + hydrogencarbonate + ATP = 5-carboxyamino-1-(5-phospho-D-ribosyl)imidazole + ADP + phosphate + 2 H(+)</text>
        <dbReference type="Rhea" id="RHEA:19317"/>
        <dbReference type="ChEBI" id="CHEBI:15378"/>
        <dbReference type="ChEBI" id="CHEBI:17544"/>
        <dbReference type="ChEBI" id="CHEBI:30616"/>
        <dbReference type="ChEBI" id="CHEBI:43474"/>
        <dbReference type="ChEBI" id="CHEBI:58730"/>
        <dbReference type="ChEBI" id="CHEBI:137981"/>
        <dbReference type="ChEBI" id="CHEBI:456216"/>
        <dbReference type="EC" id="6.3.4.18"/>
    </reaction>
</comment>
<evidence type="ECO:0000313" key="9">
    <source>
        <dbReference type="Proteomes" id="UP000076335"/>
    </source>
</evidence>
<dbReference type="PANTHER" id="PTHR11609:SF5">
    <property type="entry name" value="PHOSPHORIBOSYLAMINOIMIDAZOLE CARBOXYLASE"/>
    <property type="match status" value="1"/>
</dbReference>
<evidence type="ECO:0000256" key="6">
    <source>
        <dbReference type="RuleBase" id="RU361200"/>
    </source>
</evidence>
<evidence type="ECO:0000256" key="5">
    <source>
        <dbReference type="HAMAP-Rule" id="MF_01928"/>
    </source>
</evidence>
<feature type="domain" description="ATP-grasp" evidence="7">
    <location>
        <begin position="116"/>
        <end position="302"/>
    </location>
</feature>
<dbReference type="NCBIfam" id="NF004679">
    <property type="entry name" value="PRK06019.1-5"/>
    <property type="match status" value="1"/>
</dbReference>
<evidence type="ECO:0000256" key="4">
    <source>
        <dbReference type="ARBA" id="ARBA00022840"/>
    </source>
</evidence>
<protein>
    <recommendedName>
        <fullName evidence="5 6">N5-carboxyaminoimidazole ribonucleotide synthase</fullName>
        <shortName evidence="5 6">N5-CAIR synthase</shortName>
        <ecNumber evidence="5 6">6.3.4.18</ecNumber>
    </recommendedName>
    <alternativeName>
        <fullName evidence="5 6">5-(carboxyamino)imidazole ribonucleotide synthetase</fullName>
    </alternativeName>
</protein>
<dbReference type="EC" id="6.3.4.18" evidence="5 6"/>
<dbReference type="RefSeq" id="WP_062953409.1">
    <property type="nucleotide sequence ID" value="NZ_LPVY01000024.1"/>
</dbReference>
<evidence type="ECO:0000313" key="8">
    <source>
        <dbReference type="EMBL" id="KZB61146.1"/>
    </source>
</evidence>
<accession>A0A154L0Z9</accession>
<keyword evidence="4 5" id="KW-0067">ATP-binding</keyword>
<dbReference type="SUPFAM" id="SSF52440">
    <property type="entry name" value="PreATP-grasp domain"/>
    <property type="match status" value="1"/>
</dbReference>
<feature type="binding site" evidence="5">
    <location>
        <position position="218"/>
    </location>
    <ligand>
        <name>ATP</name>
        <dbReference type="ChEBI" id="CHEBI:30616"/>
    </ligand>
</feature>
<dbReference type="GO" id="GO:0034028">
    <property type="term" value="F:5-(carboxyamino)imidazole ribonucleotide synthase activity"/>
    <property type="evidence" value="ECO:0007669"/>
    <property type="project" value="UniProtKB-UniRule"/>
</dbReference>
<dbReference type="AlphaFoldDB" id="A0A154L0Z9"/>
<dbReference type="GO" id="GO:0005829">
    <property type="term" value="C:cytosol"/>
    <property type="evidence" value="ECO:0007669"/>
    <property type="project" value="TreeGrafter"/>
</dbReference>
<dbReference type="Gene3D" id="3.40.50.20">
    <property type="match status" value="1"/>
</dbReference>
<comment type="function">
    <text evidence="6">Catalyzes the ATP-dependent conversion of 5-aminoimidazole ribonucleotide (AIR) and HCO(3)- to N5-carboxyaminoimidazole ribonucleotide (N5-CAIR).</text>
</comment>
<sequence length="364" mass="39281">MTQDFATRIIAPGSTIGIMGNGQLGRMAALCAAELGYKVHVFGPGTDSPTEQVCAKATVADYTDLDALRAFAADVDVVTFEFENVPHDSVKLLSELVPVRPGWKCLHLSQNRLREKTFCNENGIGTAPFAAVRSLADLEAAVAKLGRPAVLKTTEMGYDGKGQVKITDETSLADAWAEMNGAEAILEGFISFEREISVIVARGVKGDTACFCPVENVHTNHILDVTIAPAKIPADLAKKAEDIATRLVEAMEFVGLLAVEMFVTTDGDVLVNEVAPRPHNSGHWTIDACITSQFEQFIRAVCGLPLGNPTHHSNARMKNLLGHDIDDWQAILAEPDAKLHLYGKAEAKAGRKMGHITWVLPKEA</sequence>
<dbReference type="GO" id="GO:0046872">
    <property type="term" value="F:metal ion binding"/>
    <property type="evidence" value="ECO:0007669"/>
    <property type="project" value="InterPro"/>
</dbReference>
<feature type="binding site" evidence="5">
    <location>
        <begin position="157"/>
        <end position="163"/>
    </location>
    <ligand>
        <name>ATP</name>
        <dbReference type="ChEBI" id="CHEBI:30616"/>
    </ligand>
</feature>
<reference evidence="8 9" key="1">
    <citation type="submission" date="2015-12" db="EMBL/GenBank/DDBJ databases">
        <title>Genome sequence of Thalassospira lucentensis MCCC 1A02072.</title>
        <authorList>
            <person name="Lu L."/>
            <person name="Lai Q."/>
            <person name="Shao Z."/>
            <person name="Qian P."/>
        </authorList>
    </citation>
    <scope>NUCLEOTIDE SEQUENCE [LARGE SCALE GENOMIC DNA]</scope>
    <source>
        <strain evidence="8 9">MCCC 1A02072</strain>
    </source>
</reference>
<keyword evidence="2 5" id="KW-0547">Nucleotide-binding</keyword>
<gene>
    <name evidence="5 6" type="primary">purK</name>
    <name evidence="8" type="ORF">AUP42_07705</name>
</gene>
<dbReference type="GO" id="GO:0005524">
    <property type="term" value="F:ATP binding"/>
    <property type="evidence" value="ECO:0007669"/>
    <property type="project" value="UniProtKB-UniRule"/>
</dbReference>
<feature type="binding site" evidence="5">
    <location>
        <begin position="187"/>
        <end position="190"/>
    </location>
    <ligand>
        <name>ATP</name>
        <dbReference type="ChEBI" id="CHEBI:30616"/>
    </ligand>
</feature>
<dbReference type="Pfam" id="PF02222">
    <property type="entry name" value="ATP-grasp"/>
    <property type="match status" value="1"/>
</dbReference>
<evidence type="ECO:0000259" key="7">
    <source>
        <dbReference type="PROSITE" id="PS50975"/>
    </source>
</evidence>
<dbReference type="EMBL" id="LPVY01000024">
    <property type="protein sequence ID" value="KZB61146.1"/>
    <property type="molecule type" value="Genomic_DNA"/>
</dbReference>
<dbReference type="SMART" id="SM01209">
    <property type="entry name" value="GARS_A"/>
    <property type="match status" value="1"/>
</dbReference>
<comment type="caution">
    <text evidence="8">The sequence shown here is derived from an EMBL/GenBank/DDBJ whole genome shotgun (WGS) entry which is preliminary data.</text>
</comment>
<evidence type="ECO:0000256" key="2">
    <source>
        <dbReference type="ARBA" id="ARBA00022741"/>
    </source>
</evidence>
<keyword evidence="1 5" id="KW-0436">Ligase</keyword>
<feature type="binding site" evidence="5">
    <location>
        <position position="112"/>
    </location>
    <ligand>
        <name>ATP</name>
        <dbReference type="ChEBI" id="CHEBI:30616"/>
    </ligand>
</feature>
<name>A0A154L0Z9_9PROT</name>
<dbReference type="FunFam" id="3.40.50.20:FF:000016">
    <property type="entry name" value="N5-carboxyaminoimidazole ribonucleotide synthase"/>
    <property type="match status" value="1"/>
</dbReference>
<dbReference type="InterPro" id="IPR005875">
    <property type="entry name" value="PurK"/>
</dbReference>
<dbReference type="Proteomes" id="UP000076335">
    <property type="component" value="Unassembled WGS sequence"/>
</dbReference>
<dbReference type="InterPro" id="IPR013815">
    <property type="entry name" value="ATP_grasp_subdomain_1"/>
</dbReference>
<comment type="subunit">
    <text evidence="5 6">Homodimer.</text>
</comment>
<feature type="binding site" evidence="5">
    <location>
        <position position="152"/>
    </location>
    <ligand>
        <name>ATP</name>
        <dbReference type="ChEBI" id="CHEBI:30616"/>
    </ligand>
</feature>
<dbReference type="PANTHER" id="PTHR11609">
    <property type="entry name" value="PURINE BIOSYNTHESIS PROTEIN 6/7, PUR6/7"/>
    <property type="match status" value="1"/>
</dbReference>
<dbReference type="OrthoDB" id="9804625at2"/>
<dbReference type="PROSITE" id="PS50975">
    <property type="entry name" value="ATP_GRASP"/>
    <property type="match status" value="1"/>
</dbReference>
<dbReference type="SUPFAM" id="SSF51246">
    <property type="entry name" value="Rudiment single hybrid motif"/>
    <property type="match status" value="1"/>
</dbReference>
<dbReference type="InterPro" id="IPR054350">
    <property type="entry name" value="PurT/PurK_preATP-grasp"/>
</dbReference>
<feature type="binding site" evidence="5">
    <location>
        <position position="195"/>
    </location>
    <ligand>
        <name>ATP</name>
        <dbReference type="ChEBI" id="CHEBI:30616"/>
    </ligand>
</feature>
<dbReference type="GO" id="GO:0004638">
    <property type="term" value="F:phosphoribosylaminoimidazole carboxylase activity"/>
    <property type="evidence" value="ECO:0007669"/>
    <property type="project" value="InterPro"/>
</dbReference>
<dbReference type="NCBIfam" id="TIGR01161">
    <property type="entry name" value="purK"/>
    <property type="match status" value="1"/>
</dbReference>
<comment type="pathway">
    <text evidence="5 6">Purine metabolism; IMP biosynthesis via de novo pathway; 5-amino-1-(5-phospho-D-ribosyl)imidazole-4-carboxylate from 5-amino-1-(5-phospho-D-ribosyl)imidazole (N5-CAIR route): step 1/2.</text>
</comment>
<feature type="binding site" evidence="5">
    <location>
        <begin position="272"/>
        <end position="273"/>
    </location>
    <ligand>
        <name>ATP</name>
        <dbReference type="ChEBI" id="CHEBI:30616"/>
    </ligand>
</feature>
<dbReference type="InterPro" id="IPR011054">
    <property type="entry name" value="Rudment_hybrid_motif"/>
</dbReference>
<comment type="function">
    <text evidence="5">Catalyzes the ATP-dependent conversion of 5-aminoimidazole ribonucleotide (AIR) and HCO(3)(-) to N5-carboxyaminoimidazole ribonucleotide (N5-CAIR).</text>
</comment>
<dbReference type="Pfam" id="PF22660">
    <property type="entry name" value="RS_preATP-grasp-like"/>
    <property type="match status" value="1"/>
</dbReference>
<dbReference type="UniPathway" id="UPA00074">
    <property type="reaction ID" value="UER00942"/>
</dbReference>
<comment type="similarity">
    <text evidence="5 6">Belongs to the PurK/PurT family.</text>
</comment>
<dbReference type="InterPro" id="IPR003135">
    <property type="entry name" value="ATP-grasp_carboxylate-amine"/>
</dbReference>
<evidence type="ECO:0000256" key="3">
    <source>
        <dbReference type="ARBA" id="ARBA00022755"/>
    </source>
</evidence>
<dbReference type="InterPro" id="IPR040686">
    <property type="entry name" value="PurK_C"/>
</dbReference>
<dbReference type="Gene3D" id="3.30.470.20">
    <property type="entry name" value="ATP-grasp fold, B domain"/>
    <property type="match status" value="1"/>
</dbReference>
<dbReference type="NCBIfam" id="NF004675">
    <property type="entry name" value="PRK06019.1-1"/>
    <property type="match status" value="1"/>
</dbReference>